<dbReference type="InterPro" id="IPR010982">
    <property type="entry name" value="Lambda_DNA-bd_dom_sf"/>
</dbReference>
<dbReference type="Pfam" id="PF01381">
    <property type="entry name" value="HTH_3"/>
    <property type="match status" value="1"/>
</dbReference>
<feature type="domain" description="HTH cro/C1-type" evidence="1">
    <location>
        <begin position="79"/>
        <end position="112"/>
    </location>
</feature>
<dbReference type="Proteomes" id="UP001597189">
    <property type="component" value="Unassembled WGS sequence"/>
</dbReference>
<evidence type="ECO:0000313" key="2">
    <source>
        <dbReference type="EMBL" id="MFD1455166.1"/>
    </source>
</evidence>
<dbReference type="RefSeq" id="WP_203643701.1">
    <property type="nucleotide sequence ID" value="NZ_BOLN01000003.1"/>
</dbReference>
<dbReference type="PROSITE" id="PS50943">
    <property type="entry name" value="HTH_CROC1"/>
    <property type="match status" value="1"/>
</dbReference>
<gene>
    <name evidence="2" type="ORF">ACFQ44_05600</name>
</gene>
<evidence type="ECO:0000259" key="1">
    <source>
        <dbReference type="PROSITE" id="PS50943"/>
    </source>
</evidence>
<evidence type="ECO:0000313" key="3">
    <source>
        <dbReference type="Proteomes" id="UP001597189"/>
    </source>
</evidence>
<dbReference type="SUPFAM" id="SSF47413">
    <property type="entry name" value="lambda repressor-like DNA-binding domains"/>
    <property type="match status" value="1"/>
</dbReference>
<reference evidence="3" key="1">
    <citation type="journal article" date="2019" name="Int. J. Syst. Evol. Microbiol.">
        <title>The Global Catalogue of Microorganisms (GCM) 10K type strain sequencing project: providing services to taxonomists for standard genome sequencing and annotation.</title>
        <authorList>
            <consortium name="The Broad Institute Genomics Platform"/>
            <consortium name="The Broad Institute Genome Sequencing Center for Infectious Disease"/>
            <person name="Wu L."/>
            <person name="Ma J."/>
        </authorList>
    </citation>
    <scope>NUCLEOTIDE SEQUENCE [LARGE SCALE GENOMIC DNA]</scope>
    <source>
        <strain evidence="3">CCM 8979</strain>
    </source>
</reference>
<dbReference type="EMBL" id="JBHTOD010000003">
    <property type="protein sequence ID" value="MFD1455166.1"/>
    <property type="molecule type" value="Genomic_DNA"/>
</dbReference>
<name>A0ABW4D301_9LACO</name>
<sequence length="140" mass="16714">MPNQQKFFNPEKALTELYTEKWLEETCTVKDITDLTIRHHYWEAPDGELWGDFNSPMENIHLDFQAYRQRKKFLTPTEIVHIRQQLHLTVREFADTLGLGISTVSQIENNERIQTKYQDNLFRWAQGERFTAVSKKQKRA</sequence>
<protein>
    <submittedName>
        <fullName evidence="2">Helix-turn-helix domain-containing protein</fullName>
    </submittedName>
</protein>
<comment type="caution">
    <text evidence="2">The sequence shown here is derived from an EMBL/GenBank/DDBJ whole genome shotgun (WGS) entry which is preliminary data.</text>
</comment>
<accession>A0ABW4D301</accession>
<dbReference type="CDD" id="cd00093">
    <property type="entry name" value="HTH_XRE"/>
    <property type="match status" value="1"/>
</dbReference>
<dbReference type="InterPro" id="IPR001387">
    <property type="entry name" value="Cro/C1-type_HTH"/>
</dbReference>
<keyword evidence="3" id="KW-1185">Reference proteome</keyword>
<organism evidence="2 3">
    <name type="scientific">Levilactobacillus lanxiensis</name>
    <dbReference type="NCBI Taxonomy" id="2799568"/>
    <lineage>
        <taxon>Bacteria</taxon>
        <taxon>Bacillati</taxon>
        <taxon>Bacillota</taxon>
        <taxon>Bacilli</taxon>
        <taxon>Lactobacillales</taxon>
        <taxon>Lactobacillaceae</taxon>
        <taxon>Levilactobacillus</taxon>
    </lineage>
</organism>
<proteinExistence type="predicted"/>
<dbReference type="Gene3D" id="1.10.260.40">
    <property type="entry name" value="lambda repressor-like DNA-binding domains"/>
    <property type="match status" value="1"/>
</dbReference>